<organism evidence="8 9">
    <name type="scientific">Ciona intestinalis</name>
    <name type="common">Transparent sea squirt</name>
    <name type="synonym">Ascidia intestinalis</name>
    <dbReference type="NCBI Taxonomy" id="7719"/>
    <lineage>
        <taxon>Eukaryota</taxon>
        <taxon>Metazoa</taxon>
        <taxon>Chordata</taxon>
        <taxon>Tunicata</taxon>
        <taxon>Ascidiacea</taxon>
        <taxon>Phlebobranchia</taxon>
        <taxon>Cionidae</taxon>
        <taxon>Ciona</taxon>
    </lineage>
</organism>
<comment type="similarity">
    <text evidence="2">Belongs to the ZIP transporter (TC 2.A.5) family.</text>
</comment>
<dbReference type="InterPro" id="IPR050799">
    <property type="entry name" value="ZIP_Transporter"/>
</dbReference>
<dbReference type="GO" id="GO:0005886">
    <property type="term" value="C:plasma membrane"/>
    <property type="evidence" value="ECO:0000318"/>
    <property type="project" value="GO_Central"/>
</dbReference>
<feature type="transmembrane region" description="Helical" evidence="7">
    <location>
        <begin position="522"/>
        <end position="545"/>
    </location>
</feature>
<dbReference type="PANTHER" id="PTHR12191:SF37">
    <property type="entry name" value="ZINC TRANSPORTER FOI"/>
    <property type="match status" value="1"/>
</dbReference>
<dbReference type="InterPro" id="IPR003689">
    <property type="entry name" value="ZIP"/>
</dbReference>
<dbReference type="Pfam" id="PF02535">
    <property type="entry name" value="Zip"/>
    <property type="match status" value="1"/>
</dbReference>
<feature type="region of interest" description="Disordered" evidence="6">
    <location>
        <begin position="37"/>
        <end position="69"/>
    </location>
</feature>
<feature type="transmembrane region" description="Helical" evidence="7">
    <location>
        <begin position="458"/>
        <end position="476"/>
    </location>
</feature>
<dbReference type="GO" id="GO:0071578">
    <property type="term" value="P:zinc ion import across plasma membrane"/>
    <property type="evidence" value="ECO:0000318"/>
    <property type="project" value="GO_Central"/>
</dbReference>
<dbReference type="HOGENOM" id="CLU_015114_13_4_1"/>
<name>F6X0G2_CIOIN</name>
<proteinExistence type="inferred from homology"/>
<dbReference type="GO" id="GO:0005385">
    <property type="term" value="F:zinc ion transmembrane transporter activity"/>
    <property type="evidence" value="ECO:0000318"/>
    <property type="project" value="GO_Central"/>
</dbReference>
<evidence type="ECO:0000256" key="7">
    <source>
        <dbReference type="SAM" id="Phobius"/>
    </source>
</evidence>
<evidence type="ECO:0000313" key="8">
    <source>
        <dbReference type="Ensembl" id="ENSCINP00000017487.3"/>
    </source>
</evidence>
<feature type="transmembrane region" description="Helical" evidence="7">
    <location>
        <begin position="194"/>
        <end position="215"/>
    </location>
</feature>
<evidence type="ECO:0000256" key="6">
    <source>
        <dbReference type="SAM" id="MobiDB-lite"/>
    </source>
</evidence>
<reference evidence="8" key="2">
    <citation type="journal article" date="2008" name="Genome Biol.">
        <title>Improved genome assembly and evidence-based global gene model set for the chordate Ciona intestinalis: new insight into intron and operon populations.</title>
        <authorList>
            <person name="Satou Y."/>
            <person name="Mineta K."/>
            <person name="Ogasawara M."/>
            <person name="Sasakura Y."/>
            <person name="Shoguchi E."/>
            <person name="Ueno K."/>
            <person name="Yamada L."/>
            <person name="Matsumoto J."/>
            <person name="Wasserscheid J."/>
            <person name="Dewar K."/>
            <person name="Wiley G.B."/>
            <person name="Macmil S.L."/>
            <person name="Roe B.A."/>
            <person name="Zeller R.W."/>
            <person name="Hastings K.E."/>
            <person name="Lemaire P."/>
            <person name="Lindquist E."/>
            <person name="Endo T."/>
            <person name="Hotta K."/>
            <person name="Inaba K."/>
        </authorList>
    </citation>
    <scope>NUCLEOTIDE SEQUENCE [LARGE SCALE GENOMIC DNA]</scope>
    <source>
        <strain evidence="8">wild type</strain>
    </source>
</reference>
<keyword evidence="3 7" id="KW-0812">Transmembrane</keyword>
<evidence type="ECO:0000256" key="1">
    <source>
        <dbReference type="ARBA" id="ARBA00004141"/>
    </source>
</evidence>
<dbReference type="AlphaFoldDB" id="F6X0G2"/>
<dbReference type="GO" id="GO:0140410">
    <property type="term" value="F:monoatomic cation:bicarbonate symporter activity"/>
    <property type="evidence" value="ECO:0000318"/>
    <property type="project" value="GO_Central"/>
</dbReference>
<evidence type="ECO:0000256" key="2">
    <source>
        <dbReference type="ARBA" id="ARBA00006939"/>
    </source>
</evidence>
<dbReference type="GeneTree" id="ENSGT00940000167463"/>
<keyword evidence="9" id="KW-1185">Reference proteome</keyword>
<dbReference type="Proteomes" id="UP000008144">
    <property type="component" value="Chromosome 2"/>
</dbReference>
<dbReference type="FunCoup" id="F6X0G2">
    <property type="interactions" value="1"/>
</dbReference>
<dbReference type="OMA" id="MEEDHEH"/>
<accession>F6X0G2</accession>
<evidence type="ECO:0000313" key="9">
    <source>
        <dbReference type="Proteomes" id="UP000008144"/>
    </source>
</evidence>
<feature type="transmembrane region" description="Helical" evidence="7">
    <location>
        <begin position="132"/>
        <end position="151"/>
    </location>
</feature>
<comment type="subcellular location">
    <subcellularLocation>
        <location evidence="1">Membrane</location>
        <topology evidence="1">Multi-pass membrane protein</topology>
    </subcellularLocation>
</comment>
<feature type="transmembrane region" description="Helical" evidence="7">
    <location>
        <begin position="488"/>
        <end position="510"/>
    </location>
</feature>
<dbReference type="Ensembl" id="ENSCINT00000017487.3">
    <property type="protein sequence ID" value="ENSCINP00000017487.3"/>
    <property type="gene ID" value="ENSCING00000008576.3"/>
</dbReference>
<dbReference type="EMBL" id="EAAA01001468">
    <property type="status" value="NOT_ANNOTATED_CDS"/>
    <property type="molecule type" value="Genomic_DNA"/>
</dbReference>
<reference evidence="8" key="3">
    <citation type="submission" date="2025-08" db="UniProtKB">
        <authorList>
            <consortium name="Ensembl"/>
        </authorList>
    </citation>
    <scope>IDENTIFICATION</scope>
</reference>
<feature type="transmembrane region" description="Helical" evidence="7">
    <location>
        <begin position="163"/>
        <end position="182"/>
    </location>
</feature>
<reference evidence="9" key="1">
    <citation type="journal article" date="2002" name="Science">
        <title>The draft genome of Ciona intestinalis: insights into chordate and vertebrate origins.</title>
        <authorList>
            <person name="Dehal P."/>
            <person name="Satou Y."/>
            <person name="Campbell R.K."/>
            <person name="Chapman J."/>
            <person name="Degnan B."/>
            <person name="De Tomaso A."/>
            <person name="Davidson B."/>
            <person name="Di Gregorio A."/>
            <person name="Gelpke M."/>
            <person name="Goodstein D.M."/>
            <person name="Harafuji N."/>
            <person name="Hastings K.E."/>
            <person name="Ho I."/>
            <person name="Hotta K."/>
            <person name="Huang W."/>
            <person name="Kawashima T."/>
            <person name="Lemaire P."/>
            <person name="Martinez D."/>
            <person name="Meinertzhagen I.A."/>
            <person name="Necula S."/>
            <person name="Nonaka M."/>
            <person name="Putnam N."/>
            <person name="Rash S."/>
            <person name="Saiga H."/>
            <person name="Satake M."/>
            <person name="Terry A."/>
            <person name="Yamada L."/>
            <person name="Wang H.G."/>
            <person name="Awazu S."/>
            <person name="Azumi K."/>
            <person name="Boore J."/>
            <person name="Branno M."/>
            <person name="Chin-Bow S."/>
            <person name="DeSantis R."/>
            <person name="Doyle S."/>
            <person name="Francino P."/>
            <person name="Keys D.N."/>
            <person name="Haga S."/>
            <person name="Hayashi H."/>
            <person name="Hino K."/>
            <person name="Imai K.S."/>
            <person name="Inaba K."/>
            <person name="Kano S."/>
            <person name="Kobayashi K."/>
            <person name="Kobayashi M."/>
            <person name="Lee B.I."/>
            <person name="Makabe K.W."/>
            <person name="Manohar C."/>
            <person name="Matassi G."/>
            <person name="Medina M."/>
            <person name="Mochizuki Y."/>
            <person name="Mount S."/>
            <person name="Morishita T."/>
            <person name="Miura S."/>
            <person name="Nakayama A."/>
            <person name="Nishizaka S."/>
            <person name="Nomoto H."/>
            <person name="Ohta F."/>
            <person name="Oishi K."/>
            <person name="Rigoutsos I."/>
            <person name="Sano M."/>
            <person name="Sasaki A."/>
            <person name="Sasakura Y."/>
            <person name="Shoguchi E."/>
            <person name="Shin-i T."/>
            <person name="Spagnuolo A."/>
            <person name="Stainier D."/>
            <person name="Suzuki M.M."/>
            <person name="Tassy O."/>
            <person name="Takatori N."/>
            <person name="Tokuoka M."/>
            <person name="Yagi K."/>
            <person name="Yoshizaki F."/>
            <person name="Wada S."/>
            <person name="Zhang C."/>
            <person name="Hyatt P.D."/>
            <person name="Larimer F."/>
            <person name="Detter C."/>
            <person name="Doggett N."/>
            <person name="Glavina T."/>
            <person name="Hawkins T."/>
            <person name="Richardson P."/>
            <person name="Lucas S."/>
            <person name="Kohara Y."/>
            <person name="Levine M."/>
            <person name="Satoh N."/>
            <person name="Rokhsar D.S."/>
        </authorList>
    </citation>
    <scope>NUCLEOTIDE SEQUENCE [LARGE SCALE GENOMIC DNA]</scope>
</reference>
<reference evidence="8" key="4">
    <citation type="submission" date="2025-09" db="UniProtKB">
        <authorList>
            <consortium name="Ensembl"/>
        </authorList>
    </citation>
    <scope>IDENTIFICATION</scope>
</reference>
<protein>
    <submittedName>
        <fullName evidence="8">Uncharacterized protein</fullName>
    </submittedName>
</protein>
<dbReference type="PANTHER" id="PTHR12191">
    <property type="entry name" value="SOLUTE CARRIER FAMILY 39"/>
    <property type="match status" value="1"/>
</dbReference>
<feature type="transmembrane region" description="Helical" evidence="7">
    <location>
        <begin position="227"/>
        <end position="248"/>
    </location>
</feature>
<keyword evidence="4 7" id="KW-1133">Transmembrane helix</keyword>
<evidence type="ECO:0000256" key="3">
    <source>
        <dbReference type="ARBA" id="ARBA00022692"/>
    </source>
</evidence>
<feature type="compositionally biased region" description="Basic and acidic residues" evidence="6">
    <location>
        <begin position="60"/>
        <end position="69"/>
    </location>
</feature>
<dbReference type="GO" id="GO:0030003">
    <property type="term" value="P:intracellular monoatomic cation homeostasis"/>
    <property type="evidence" value="ECO:0000318"/>
    <property type="project" value="GO_Central"/>
</dbReference>
<evidence type="ECO:0000256" key="4">
    <source>
        <dbReference type="ARBA" id="ARBA00022989"/>
    </source>
</evidence>
<feature type="compositionally biased region" description="Polar residues" evidence="6">
    <location>
        <begin position="279"/>
        <end position="293"/>
    </location>
</feature>
<keyword evidence="5 7" id="KW-0472">Membrane</keyword>
<sequence>MEDELFESLGVEGDVVSDAAFSALLAKLQVGQTYSTGGSVTPIEPATDTGHDGHNHRRKRETDEHDHEKRCYTRDQLKNIYGYTTNMTRSEMLSVSPSLLQQVASASCLVNATDNTTTPAATSSNYTQAQKFGYGTAAVVVISMLAFVGILTFPTLNSPVFKMITQFFVALGVGTLSGDAILHIIPESAVDFCYFYIHNITCLLMTSQVLGIHAHTPGEDHTDDYTYLYKLVVVIAGLYLLYLFENIIKVVRLQRLQKERGPDFDMEATSNKHGHSHNIHQLNSSTSDQANQTDTDKQHDPLRQTSRLIKKFKKKYTKSKLNISIVLQASYDTESMIESKPIFCGNASHAKVYEIIAPLQTEQHNRVSVNTFDQYLFHPLQYSKVISCKYPGINSVSLMILLGDSFHNFGDGIAIGAAFGVNWVTGIGTSLAIFCHELPHEFADFAIYINNGLPKWKALFLNFFSACWCFVGLYIGLVLSDDTAVRQWLLAVVAGMFLYVSLVDIVSCYLHEMTEVRSNKPVIMFCIQNFGMILGWVILFLIALYEEQLVNSINPSS</sequence>
<dbReference type="InParanoid" id="F6X0G2"/>
<feature type="region of interest" description="Disordered" evidence="6">
    <location>
        <begin position="264"/>
        <end position="302"/>
    </location>
</feature>
<evidence type="ECO:0000256" key="5">
    <source>
        <dbReference type="ARBA" id="ARBA00023136"/>
    </source>
</evidence>